<keyword evidence="2" id="KW-1185">Reference proteome</keyword>
<dbReference type="Proteomes" id="UP001652700">
    <property type="component" value="Unplaced"/>
</dbReference>
<name>A0ABM5L4C1_DIAVI</name>
<dbReference type="RefSeq" id="XP_050517283.1">
    <property type="nucleotide sequence ID" value="XM_050661326.1"/>
</dbReference>
<evidence type="ECO:0000313" key="2">
    <source>
        <dbReference type="Proteomes" id="UP001652700"/>
    </source>
</evidence>
<reference evidence="1" key="1">
    <citation type="submission" date="2025-05" db="UniProtKB">
        <authorList>
            <consortium name="EnsemblMetazoa"/>
        </authorList>
    </citation>
    <scope>IDENTIFICATION</scope>
</reference>
<protein>
    <submittedName>
        <fullName evidence="1">Uncharacterized protein</fullName>
    </submittedName>
</protein>
<accession>A0ABM5L4C1</accession>
<dbReference type="EnsemblMetazoa" id="XM_050661326.1">
    <property type="protein sequence ID" value="XP_050517283.1"/>
    <property type="gene ID" value="LOC126891966"/>
</dbReference>
<dbReference type="GeneID" id="126891966"/>
<sequence length="156" mass="18955">MEERDLVSNRRRSLHNYGEEKPVCRKFPDNDEQNFQYPPDYIHKVNTETEKWNAHLSNILVDQQRYKEKIRELKTVVYNENVLSHDQQEFLKSIDFNTYLRQTEIFCKKVHLAAELYSFNKSEKYQELQKTIEHVQEIIDSKLKTFKGEERGDRFH</sequence>
<evidence type="ECO:0000313" key="1">
    <source>
        <dbReference type="EnsemblMetazoa" id="XP_050517283.1"/>
    </source>
</evidence>
<organism evidence="1 2">
    <name type="scientific">Diabrotica virgifera virgifera</name>
    <name type="common">western corn rootworm</name>
    <dbReference type="NCBI Taxonomy" id="50390"/>
    <lineage>
        <taxon>Eukaryota</taxon>
        <taxon>Metazoa</taxon>
        <taxon>Ecdysozoa</taxon>
        <taxon>Arthropoda</taxon>
        <taxon>Hexapoda</taxon>
        <taxon>Insecta</taxon>
        <taxon>Pterygota</taxon>
        <taxon>Neoptera</taxon>
        <taxon>Endopterygota</taxon>
        <taxon>Coleoptera</taxon>
        <taxon>Polyphaga</taxon>
        <taxon>Cucujiformia</taxon>
        <taxon>Chrysomeloidea</taxon>
        <taxon>Chrysomelidae</taxon>
        <taxon>Galerucinae</taxon>
        <taxon>Diabroticina</taxon>
        <taxon>Diabroticites</taxon>
        <taxon>Diabrotica</taxon>
    </lineage>
</organism>
<proteinExistence type="predicted"/>